<dbReference type="Proteomes" id="UP001265983">
    <property type="component" value="Unassembled WGS sequence"/>
</dbReference>
<organism evidence="1 2">
    <name type="scientific">Corynebacterium rouxii</name>
    <dbReference type="NCBI Taxonomy" id="2719119"/>
    <lineage>
        <taxon>Bacteria</taxon>
        <taxon>Bacillati</taxon>
        <taxon>Actinomycetota</taxon>
        <taxon>Actinomycetes</taxon>
        <taxon>Mycobacteriales</taxon>
        <taxon>Corynebacteriaceae</taxon>
        <taxon>Corynebacterium</taxon>
    </lineage>
</organism>
<comment type="caution">
    <text evidence="1">The sequence shown here is derived from an EMBL/GenBank/DDBJ whole genome shotgun (WGS) entry which is preliminary data.</text>
</comment>
<accession>A0ABU3PL88</accession>
<evidence type="ECO:0000313" key="2">
    <source>
        <dbReference type="Proteomes" id="UP001265983"/>
    </source>
</evidence>
<evidence type="ECO:0000313" key="1">
    <source>
        <dbReference type="EMBL" id="MDT9410593.1"/>
    </source>
</evidence>
<keyword evidence="2" id="KW-1185">Reference proteome</keyword>
<dbReference type="EMBL" id="JARUHM010000008">
    <property type="protein sequence ID" value="MDT9410593.1"/>
    <property type="molecule type" value="Genomic_DNA"/>
</dbReference>
<sequence length="47" mass="5252">MVATAVMMAFTLITPISELLAWMGKRGLPEGLTYVIALMYRMITTLM</sequence>
<reference evidence="1 2" key="1">
    <citation type="submission" date="2023-03" db="EMBL/GenBank/DDBJ databases">
        <title>Whole genome sequence of the first Corynebacterium rouxii strains isolated in Brazil: a recent member of Corynebacterium diphtheriae complex.</title>
        <authorList>
            <person name="Vieira V."/>
            <person name="Ramos J.N."/>
            <person name="Araujo M.R.B."/>
            <person name="Baio P.V."/>
            <person name="Sant'Anna L.O."/>
            <person name="Veras J.F.C."/>
            <person name="Vieira E.M.D."/>
            <person name="Sousa M.A.B."/>
            <person name="Camargo C.H."/>
            <person name="Sacchi C.T."/>
            <person name="Campos K.R."/>
            <person name="Santos M.B.N."/>
            <person name="Bokermann S."/>
            <person name="Alvim L.B."/>
            <person name="Santos L.S."/>
            <person name="Mattos-Guaraldi A.L."/>
        </authorList>
    </citation>
    <scope>NUCLEOTIDE SEQUENCE [LARGE SCALE GENOMIC DNA]</scope>
    <source>
        <strain evidence="1 2">70862</strain>
    </source>
</reference>
<dbReference type="RefSeq" id="WP_269472954.1">
    <property type="nucleotide sequence ID" value="NZ_JARUHM010000008.1"/>
</dbReference>
<protein>
    <submittedName>
        <fullName evidence="1">CbiQ family ECF transporter T component</fullName>
    </submittedName>
</protein>
<proteinExistence type="predicted"/>
<gene>
    <name evidence="1" type="ORF">P8T80_04235</name>
</gene>
<name>A0ABU3PL88_9CORY</name>